<comment type="similarity">
    <text evidence="2">Belongs to the DOCK family.</text>
</comment>
<dbReference type="Gene3D" id="1.20.58.740">
    <property type="match status" value="1"/>
</dbReference>
<dbReference type="PANTHER" id="PTHR23317:SF76">
    <property type="entry name" value="LD20667P"/>
    <property type="match status" value="1"/>
</dbReference>
<sequence length="1667" mass="188311">MLAMEKGPLEVSTITRKIWHKPPTNMHETDEFTRPWRVLRSKKQALSDENGGGTAEKSLLHYYEPNVALGVPLFQNEVHEYPFFRDVTAVEGSTAYKVACNLSFNLGKIEPLQCRLILFDLNLGCRVSEDYCFDITTVPTTLNIPSKIKSALFYATPTQTMQNLYLVLQVSKVLQGDGEVSSLPYCQPEKYMSDSEQSKLIEKAAEAISRLGNVYQSLAWGAVSLIEGTRQMILYRQKMSMNDEQRLPLLIDASKGVYKEKVVACSCELDIERIDDVTVKSAKKRSLDPKPISSSGLLYLIDPMLSQHPLKEGCDNWCREIQPFCTTASQGSFGLTSSGPVAVSYINTLYLYPLSLEKFQNRNVLVKVQLVEEKDSKSPLPVFYSGNSASFASEALCHVTYHSKTPAFEDEIKIALPEQLTAQHHMRFSFYQVHCKKMPIGKSSMDIFGEATLPLLDKDGIILQDASHNLPVVSFEGDGKGMAFQCRSRLLSSLHAQNKSIHTFLQLNRHVALSNEELSNRIVGLRKAPDIMLRYHALRIFRNLRDFLCYDLVAIRQAAFVTLLVFFDKCASWNPYKAPNTATPSAISEATLVWQLIDFTFDEVNANQDAPVYQTITNEWVALMTQPQAPGEAAENRRLALTHSNLLLYMILKSIALQWAGQSLPQSLESSQEESLSKLLTTLFNCVFSVDDGFLLRKELLQSLTRFVLQLFLVIKSPVPAIWLKEAISTMSAVKDSPIMIHMTFPFLRMIAECEHFISINNITSGGISDAWLAQQLFSSLLDIIDDQNEEKTKSQAIAIFRRMFVVQANTSNHQRLALMFLPVLPRLLQFTQPLKILSPKSLESEDESSNELSKRELLICLAYCLHNLPETHRKWHENLCKESNNSPLHTKKFTHQRKIATLLQTRDGNPPELTESLENHLTSGLHLLRQLIECFLADGIPWQQLLSPETLEQGNRMSLLDIEVFMKHRNNNNRLLQNRRSNMESKEHGSGVTHKSLPRNWGKNYMAHRKSSMDQKSFFSKEEGESPAAEFDQCAKNLRKDIVSTIIESAEALIFEFASVLDMPARALNLSSKCDTLARRKATMLLGNIVDMWSLLLTRIGHIHFDSQLLGEVLIFITEFLQRFQQSLFAEASRCFMVDEAWCERILFLASAPSESIAPLAATLLCELFRTSFDQLGCFMTVKKSVLAVISKQFDQLSLISAITYLRQVKCGEGIFRTHFHGFIDLLYRLQSVSSRHQDTVKGVQIVNAEEFENEILDLMSIITPHWMPTFHLQLMYALAHFHLVREQYAEASFCHLAMVELHPGAQSRFILEHWKHAKELAIKALMPEVALAITEKILCHLRTEGLFAEYSTTIKSLDSTLTSLTQQSSLVDPPPINRYFFVSLIGAVNSNEYIYKRSAFSHISDIVADLESSFTHELGVKVKSISARNDSDVKQIVYLKVTPVDANKTTNKFVLNSPFTLHGSKYDRNQFIRRTTLSVAQSFPYLSRRQRVLQKSEIVCCPIENAKDDIIRRAHALTRFIEYDSRGIPTDLKALTHVLKGSINTEVNGGAPEVISQFLSKAADGTLLNASGDVMNLMDQTHLQKLLRSALLSFLTTALNVLALSREAFRRQSSEADLMALAPLQTEFEKGFVSIVSAFANTFDFETDEINTLKLAITYKLGLSV</sequence>
<keyword evidence="6" id="KW-1185">Reference proteome</keyword>
<dbReference type="Pfam" id="PF14429">
    <property type="entry name" value="DOCK-C2"/>
    <property type="match status" value="1"/>
</dbReference>
<evidence type="ECO:0000256" key="2">
    <source>
        <dbReference type="PROSITE-ProRule" id="PRU00983"/>
    </source>
</evidence>
<dbReference type="EMBL" id="JNBS01000372">
    <property type="protein sequence ID" value="OQS06116.1"/>
    <property type="molecule type" value="Genomic_DNA"/>
</dbReference>
<dbReference type="GO" id="GO:0005085">
    <property type="term" value="F:guanyl-nucleotide exchange factor activity"/>
    <property type="evidence" value="ECO:0007669"/>
    <property type="project" value="InterPro"/>
</dbReference>
<evidence type="ECO:0008006" key="7">
    <source>
        <dbReference type="Google" id="ProtNLM"/>
    </source>
</evidence>
<dbReference type="InterPro" id="IPR027357">
    <property type="entry name" value="DOCKER_dom"/>
</dbReference>
<dbReference type="PANTHER" id="PTHR23317">
    <property type="entry name" value="DEDICATOR OF CYTOKINESIS DOCK"/>
    <property type="match status" value="1"/>
</dbReference>
<dbReference type="PROSITE" id="PS51651">
    <property type="entry name" value="DOCKER"/>
    <property type="match status" value="1"/>
</dbReference>
<dbReference type="InterPro" id="IPR043162">
    <property type="entry name" value="DOCK_C_lobe_C"/>
</dbReference>
<feature type="domain" description="C2 DOCK-type" evidence="3">
    <location>
        <begin position="346"/>
        <end position="525"/>
    </location>
</feature>
<feature type="domain" description="DOCKER" evidence="4">
    <location>
        <begin position="1247"/>
        <end position="1650"/>
    </location>
</feature>
<evidence type="ECO:0000259" key="3">
    <source>
        <dbReference type="PROSITE" id="PS51650"/>
    </source>
</evidence>
<dbReference type="STRING" id="74557.A0A1W0A759"/>
<keyword evidence="1" id="KW-0597">Phosphoprotein</keyword>
<accession>A0A1W0A759</accession>
<dbReference type="InterPro" id="IPR016024">
    <property type="entry name" value="ARM-type_fold"/>
</dbReference>
<dbReference type="InterPro" id="IPR026791">
    <property type="entry name" value="DOCK"/>
</dbReference>
<dbReference type="InterPro" id="IPR035892">
    <property type="entry name" value="C2_domain_sf"/>
</dbReference>
<dbReference type="InterPro" id="IPR027007">
    <property type="entry name" value="C2_DOCK-type_domain"/>
</dbReference>
<reference evidence="5 6" key="1">
    <citation type="journal article" date="2014" name="Genome Biol. Evol.">
        <title>The secreted proteins of Achlya hypogyna and Thraustotheca clavata identify the ancestral oomycete secretome and reveal gene acquisitions by horizontal gene transfer.</title>
        <authorList>
            <person name="Misner I."/>
            <person name="Blouin N."/>
            <person name="Leonard G."/>
            <person name="Richards T.A."/>
            <person name="Lane C.E."/>
        </authorList>
    </citation>
    <scope>NUCLEOTIDE SEQUENCE [LARGE SCALE GENOMIC DNA]</scope>
    <source>
        <strain evidence="5 6">ATCC 34112</strain>
    </source>
</reference>
<comment type="caution">
    <text evidence="5">The sequence shown here is derived from an EMBL/GenBank/DDBJ whole genome shotgun (WGS) entry which is preliminary data.</text>
</comment>
<dbReference type="PROSITE" id="PS51650">
    <property type="entry name" value="C2_DOCK"/>
    <property type="match status" value="1"/>
</dbReference>
<dbReference type="SUPFAM" id="SSF48371">
    <property type="entry name" value="ARM repeat"/>
    <property type="match status" value="1"/>
</dbReference>
<protein>
    <recommendedName>
        <fullName evidence="7">C2 DOCK-type domain-containing protein</fullName>
    </recommendedName>
</protein>
<name>A0A1W0A759_9STRA</name>
<evidence type="ECO:0000313" key="6">
    <source>
        <dbReference type="Proteomes" id="UP000243217"/>
    </source>
</evidence>
<gene>
    <name evidence="5" type="ORF">THRCLA_01808</name>
</gene>
<evidence type="ECO:0000313" key="5">
    <source>
        <dbReference type="EMBL" id="OQS06116.1"/>
    </source>
</evidence>
<dbReference type="CDD" id="cd08679">
    <property type="entry name" value="C2_DOCK180_related"/>
    <property type="match status" value="1"/>
</dbReference>
<evidence type="ECO:0000259" key="4">
    <source>
        <dbReference type="PROSITE" id="PS51651"/>
    </source>
</evidence>
<dbReference type="GO" id="GO:0007264">
    <property type="term" value="P:small GTPase-mediated signal transduction"/>
    <property type="evidence" value="ECO:0007669"/>
    <property type="project" value="InterPro"/>
</dbReference>
<proteinExistence type="inferred from homology"/>
<evidence type="ECO:0000256" key="1">
    <source>
        <dbReference type="ARBA" id="ARBA00022553"/>
    </source>
</evidence>
<organism evidence="5 6">
    <name type="scientific">Thraustotheca clavata</name>
    <dbReference type="NCBI Taxonomy" id="74557"/>
    <lineage>
        <taxon>Eukaryota</taxon>
        <taxon>Sar</taxon>
        <taxon>Stramenopiles</taxon>
        <taxon>Oomycota</taxon>
        <taxon>Saprolegniomycetes</taxon>
        <taxon>Saprolegniales</taxon>
        <taxon>Achlyaceae</taxon>
        <taxon>Thraustotheca</taxon>
    </lineage>
</organism>
<dbReference type="Proteomes" id="UP000243217">
    <property type="component" value="Unassembled WGS sequence"/>
</dbReference>
<dbReference type="Gene3D" id="2.60.40.150">
    <property type="entry name" value="C2 domain"/>
    <property type="match status" value="1"/>
</dbReference>
<dbReference type="OrthoDB" id="47328at2759"/>